<feature type="transmembrane region" description="Helical" evidence="2">
    <location>
        <begin position="81"/>
        <end position="104"/>
    </location>
</feature>
<feature type="compositionally biased region" description="Low complexity" evidence="1">
    <location>
        <begin position="52"/>
        <end position="70"/>
    </location>
</feature>
<keyword evidence="2" id="KW-0812">Transmembrane</keyword>
<feature type="compositionally biased region" description="Low complexity" evidence="1">
    <location>
        <begin position="1"/>
        <end position="17"/>
    </location>
</feature>
<gene>
    <name evidence="3" type="ORF">Tdes44962_MAKER07939</name>
</gene>
<keyword evidence="2" id="KW-0472">Membrane</keyword>
<keyword evidence="2" id="KW-1133">Transmembrane helix</keyword>
<proteinExistence type="predicted"/>
<organism evidence="3 4">
    <name type="scientific">Teratosphaeria destructans</name>
    <dbReference type="NCBI Taxonomy" id="418781"/>
    <lineage>
        <taxon>Eukaryota</taxon>
        <taxon>Fungi</taxon>
        <taxon>Dikarya</taxon>
        <taxon>Ascomycota</taxon>
        <taxon>Pezizomycotina</taxon>
        <taxon>Dothideomycetes</taxon>
        <taxon>Dothideomycetidae</taxon>
        <taxon>Mycosphaerellales</taxon>
        <taxon>Teratosphaeriaceae</taxon>
        <taxon>Teratosphaeria</taxon>
    </lineage>
</organism>
<name>A0A9W7W591_9PEZI</name>
<sequence>MPLRPSSLRRTPSRPSRNGSHPYVRFDFDDFGNTAPTLSNAVSDNNYPKTQDSGGAAGATPTTTSPTDPTTAYRPLRILRIFLVIFLLPLTLILFSPFILGFILSSSPFLTPAQAPPQTPAPTPLSSTALPIDHLIHAILQLSHGFDSGVSAFDDAAFAPCIAVWMGAELLSGTRQGADDGRSEVMRKFENIAVNGAEGIWPVAEVFLEIQGLVGGLEVVLVTLGATASQEAEHIRRLLVPEEATALAMTSPSYLALITRFWYTRVWHSTLALHEADDESSSQFPLWVRGVRTAITSPVWNLWLHYVFYGSWEPFPVSLRHHHTIMASALLNATSEVTGSLRQIQDLGVPCVDQLVAFQTKLASASHQTHLGPRFLDDVMRRDLEPVCKWARSQSAPVEGEAPYANLLHAVDTLQQLERRLQDIVDLSRRRGRTTTGWRALSGPSDVQELEHRGRKMLGRQLWEIGGWIERWGIEDGRGGA</sequence>
<evidence type="ECO:0000256" key="2">
    <source>
        <dbReference type="SAM" id="Phobius"/>
    </source>
</evidence>
<feature type="region of interest" description="Disordered" evidence="1">
    <location>
        <begin position="39"/>
        <end position="70"/>
    </location>
</feature>
<dbReference type="Proteomes" id="UP001138500">
    <property type="component" value="Unassembled WGS sequence"/>
</dbReference>
<evidence type="ECO:0000313" key="4">
    <source>
        <dbReference type="Proteomes" id="UP001138500"/>
    </source>
</evidence>
<dbReference type="AlphaFoldDB" id="A0A9W7W591"/>
<keyword evidence="4" id="KW-1185">Reference proteome</keyword>
<feature type="compositionally biased region" description="Polar residues" evidence="1">
    <location>
        <begin position="39"/>
        <end position="51"/>
    </location>
</feature>
<protein>
    <submittedName>
        <fullName evidence="3">Uncharacterized protein</fullName>
    </submittedName>
</protein>
<reference evidence="3 4" key="2">
    <citation type="journal article" date="2021" name="Curr. Genet.">
        <title>Genetic response to nitrogen starvation in the aggressive Eucalyptus foliar pathogen Teratosphaeria destructans.</title>
        <authorList>
            <person name="Havenga M."/>
            <person name="Wingfield B.D."/>
            <person name="Wingfield M.J."/>
            <person name="Dreyer L.L."/>
            <person name="Roets F."/>
            <person name="Aylward J."/>
        </authorList>
    </citation>
    <scope>NUCLEOTIDE SEQUENCE [LARGE SCALE GENOMIC DNA]</scope>
    <source>
        <strain evidence="3">CMW44962</strain>
    </source>
</reference>
<dbReference type="EMBL" id="RIBY02000569">
    <property type="protein sequence ID" value="KAH9840393.1"/>
    <property type="molecule type" value="Genomic_DNA"/>
</dbReference>
<comment type="caution">
    <text evidence="3">The sequence shown here is derived from an EMBL/GenBank/DDBJ whole genome shotgun (WGS) entry which is preliminary data.</text>
</comment>
<reference evidence="3 4" key="1">
    <citation type="journal article" date="2018" name="IMA Fungus">
        <title>IMA Genome-F 10: Nine draft genome sequences of Claviceps purpurea s.lat., including C. arundinis, C. humidiphila, and C. cf. spartinae, pseudomolecules for the pitch canker pathogen Fusarium circinatum, draft genome of Davidsoniella eucalypti, Grosmannia galeiformis, Quambalaria eucalypti, and Teratosphaeria destructans.</title>
        <authorList>
            <person name="Wingfield B.D."/>
            <person name="Liu M."/>
            <person name="Nguyen H.D."/>
            <person name="Lane F.A."/>
            <person name="Morgan S.W."/>
            <person name="De Vos L."/>
            <person name="Wilken P.M."/>
            <person name="Duong T.A."/>
            <person name="Aylward J."/>
            <person name="Coetzee M.P."/>
            <person name="Dadej K."/>
            <person name="De Beer Z.W."/>
            <person name="Findlay W."/>
            <person name="Havenga M."/>
            <person name="Kolarik M."/>
            <person name="Menzies J.G."/>
            <person name="Naidoo K."/>
            <person name="Pochopski O."/>
            <person name="Shoukouhi P."/>
            <person name="Santana Q.C."/>
            <person name="Seifert K.A."/>
            <person name="Soal N."/>
            <person name="Steenkamp E.T."/>
            <person name="Tatham C.T."/>
            <person name="van der Nest M.A."/>
            <person name="Wingfield M.J."/>
        </authorList>
    </citation>
    <scope>NUCLEOTIDE SEQUENCE [LARGE SCALE GENOMIC DNA]</scope>
    <source>
        <strain evidence="3">CMW44962</strain>
    </source>
</reference>
<feature type="region of interest" description="Disordered" evidence="1">
    <location>
        <begin position="1"/>
        <end position="24"/>
    </location>
</feature>
<accession>A0A9W7W591</accession>
<evidence type="ECO:0000256" key="1">
    <source>
        <dbReference type="SAM" id="MobiDB-lite"/>
    </source>
</evidence>
<evidence type="ECO:0000313" key="3">
    <source>
        <dbReference type="EMBL" id="KAH9840393.1"/>
    </source>
</evidence>